<dbReference type="PROSITE" id="PS51677">
    <property type="entry name" value="NODB"/>
    <property type="match status" value="1"/>
</dbReference>
<sequence length="203" mass="22090">MPVRTKPVFKVHDLLPSAPSNAVALTLDDGPSRMYTPEVLQLLRKYDVRATFSVVGIEAHADKDLIRRIVADGHTIANHTMTHPQPFSRRSAAQIQQQIADTQSVIVDAGAPEPKLFRSPGGDWSADVFAAVAKYGMTPIDWDVDPKDWARPGTKTITEKLLAAKPGDILLCHDGGGNRSQTVDALRTVLPALKAKGYTFVTL</sequence>
<dbReference type="InterPro" id="IPR050248">
    <property type="entry name" value="Polysacc_deacetylase_ArnD"/>
</dbReference>
<evidence type="ECO:0000259" key="1">
    <source>
        <dbReference type="PROSITE" id="PS51677"/>
    </source>
</evidence>
<dbReference type="CDD" id="cd10917">
    <property type="entry name" value="CE4_NodB_like_6s_7s"/>
    <property type="match status" value="1"/>
</dbReference>
<name>A0ABP5Q9R2_9ACTN</name>
<dbReference type="Proteomes" id="UP001500305">
    <property type="component" value="Unassembled WGS sequence"/>
</dbReference>
<dbReference type="InterPro" id="IPR002509">
    <property type="entry name" value="NODB_dom"/>
</dbReference>
<feature type="domain" description="NodB homology" evidence="1">
    <location>
        <begin position="21"/>
        <end position="201"/>
    </location>
</feature>
<protein>
    <recommendedName>
        <fullName evidence="1">NodB homology domain-containing protein</fullName>
    </recommendedName>
</protein>
<dbReference type="SUPFAM" id="SSF88713">
    <property type="entry name" value="Glycoside hydrolase/deacetylase"/>
    <property type="match status" value="1"/>
</dbReference>
<comment type="caution">
    <text evidence="2">The sequence shown here is derived from an EMBL/GenBank/DDBJ whole genome shotgun (WGS) entry which is preliminary data.</text>
</comment>
<gene>
    <name evidence="2" type="ORF">GCM10010430_07310</name>
</gene>
<evidence type="ECO:0000313" key="2">
    <source>
        <dbReference type="EMBL" id="GAA2229847.1"/>
    </source>
</evidence>
<keyword evidence="3" id="KW-1185">Reference proteome</keyword>
<reference evidence="3" key="1">
    <citation type="journal article" date="2019" name="Int. J. Syst. Evol. Microbiol.">
        <title>The Global Catalogue of Microorganisms (GCM) 10K type strain sequencing project: providing services to taxonomists for standard genome sequencing and annotation.</title>
        <authorList>
            <consortium name="The Broad Institute Genomics Platform"/>
            <consortium name="The Broad Institute Genome Sequencing Center for Infectious Disease"/>
            <person name="Wu L."/>
            <person name="Ma J."/>
        </authorList>
    </citation>
    <scope>NUCLEOTIDE SEQUENCE [LARGE SCALE GENOMIC DNA]</scope>
    <source>
        <strain evidence="3">JCM 7356</strain>
    </source>
</reference>
<organism evidence="2 3">
    <name type="scientific">Kitasatospora cystarginea</name>
    <dbReference type="NCBI Taxonomy" id="58350"/>
    <lineage>
        <taxon>Bacteria</taxon>
        <taxon>Bacillati</taxon>
        <taxon>Actinomycetota</taxon>
        <taxon>Actinomycetes</taxon>
        <taxon>Kitasatosporales</taxon>
        <taxon>Streptomycetaceae</taxon>
        <taxon>Kitasatospora</taxon>
    </lineage>
</organism>
<evidence type="ECO:0000313" key="3">
    <source>
        <dbReference type="Proteomes" id="UP001500305"/>
    </source>
</evidence>
<dbReference type="PANTHER" id="PTHR10587">
    <property type="entry name" value="GLYCOSYL TRANSFERASE-RELATED"/>
    <property type="match status" value="1"/>
</dbReference>
<accession>A0ABP5Q9R2</accession>
<dbReference type="Pfam" id="PF01522">
    <property type="entry name" value="Polysacc_deac_1"/>
    <property type="match status" value="1"/>
</dbReference>
<dbReference type="EMBL" id="BAAATR010000002">
    <property type="protein sequence ID" value="GAA2229847.1"/>
    <property type="molecule type" value="Genomic_DNA"/>
</dbReference>
<dbReference type="Gene3D" id="3.20.20.370">
    <property type="entry name" value="Glycoside hydrolase/deacetylase"/>
    <property type="match status" value="1"/>
</dbReference>
<dbReference type="InterPro" id="IPR011330">
    <property type="entry name" value="Glyco_hydro/deAcase_b/a-brl"/>
</dbReference>
<proteinExistence type="predicted"/>